<reference evidence="1 2" key="1">
    <citation type="submission" date="2019-05" db="EMBL/GenBank/DDBJ databases">
        <title>Mikania micrantha, genome provides insights into the molecular mechanism of rapid growth.</title>
        <authorList>
            <person name="Liu B."/>
        </authorList>
    </citation>
    <scope>NUCLEOTIDE SEQUENCE [LARGE SCALE GENOMIC DNA]</scope>
    <source>
        <strain evidence="1">NLD-2019</strain>
        <tissue evidence="1">Leaf</tissue>
    </source>
</reference>
<dbReference type="EMBL" id="SZYD01000018">
    <property type="protein sequence ID" value="KAD2804665.1"/>
    <property type="molecule type" value="Genomic_DNA"/>
</dbReference>
<dbReference type="Proteomes" id="UP000326396">
    <property type="component" value="Linkage Group LG8"/>
</dbReference>
<keyword evidence="2" id="KW-1185">Reference proteome</keyword>
<dbReference type="Pfam" id="PF08284">
    <property type="entry name" value="RVP_2"/>
    <property type="match status" value="1"/>
</dbReference>
<protein>
    <submittedName>
        <fullName evidence="1">Uncharacterized protein</fullName>
    </submittedName>
</protein>
<accession>A0A5N6LTM3</accession>
<dbReference type="AlphaFoldDB" id="A0A5N6LTM3"/>
<gene>
    <name evidence="1" type="ORF">E3N88_38042</name>
</gene>
<evidence type="ECO:0000313" key="1">
    <source>
        <dbReference type="EMBL" id="KAD2804665.1"/>
    </source>
</evidence>
<dbReference type="CDD" id="cd00303">
    <property type="entry name" value="retropepsin_like"/>
    <property type="match status" value="1"/>
</dbReference>
<sequence>MSSSCCSVFPSERTTPFKWNYLTFSVEAIGSLVGDFSSVKPTAASVESNASLSPSILGAKANQNLKKTTRGFVVNAKEGADMLDGITGKFRINDVYAKVLFDSEANQSFIDCELRKLLNEPLVKLDKPYPVESTNDDLVKMKDVLVNCKITFFNT</sequence>
<organism evidence="1 2">
    <name type="scientific">Mikania micrantha</name>
    <name type="common">bitter vine</name>
    <dbReference type="NCBI Taxonomy" id="192012"/>
    <lineage>
        <taxon>Eukaryota</taxon>
        <taxon>Viridiplantae</taxon>
        <taxon>Streptophyta</taxon>
        <taxon>Embryophyta</taxon>
        <taxon>Tracheophyta</taxon>
        <taxon>Spermatophyta</taxon>
        <taxon>Magnoliopsida</taxon>
        <taxon>eudicotyledons</taxon>
        <taxon>Gunneridae</taxon>
        <taxon>Pentapetalae</taxon>
        <taxon>asterids</taxon>
        <taxon>campanulids</taxon>
        <taxon>Asterales</taxon>
        <taxon>Asteraceae</taxon>
        <taxon>Asteroideae</taxon>
        <taxon>Heliantheae alliance</taxon>
        <taxon>Eupatorieae</taxon>
        <taxon>Mikania</taxon>
    </lineage>
</organism>
<proteinExistence type="predicted"/>
<comment type="caution">
    <text evidence="1">The sequence shown here is derived from an EMBL/GenBank/DDBJ whole genome shotgun (WGS) entry which is preliminary data.</text>
</comment>
<evidence type="ECO:0000313" key="2">
    <source>
        <dbReference type="Proteomes" id="UP000326396"/>
    </source>
</evidence>
<dbReference type="OrthoDB" id="1751327at2759"/>
<name>A0A5N6LTM3_9ASTR</name>